<evidence type="ECO:0000313" key="9">
    <source>
        <dbReference type="Proteomes" id="UP000324222"/>
    </source>
</evidence>
<dbReference type="GO" id="GO:0034220">
    <property type="term" value="P:monoatomic ion transmembrane transport"/>
    <property type="evidence" value="ECO:0007669"/>
    <property type="project" value="UniProtKB-KW"/>
</dbReference>
<feature type="transmembrane region" description="Helical" evidence="7">
    <location>
        <begin position="26"/>
        <end position="49"/>
    </location>
</feature>
<evidence type="ECO:0000256" key="7">
    <source>
        <dbReference type="SAM" id="Phobius"/>
    </source>
</evidence>
<keyword evidence="1" id="KW-0813">Transport</keyword>
<evidence type="ECO:0000256" key="4">
    <source>
        <dbReference type="ARBA" id="ARBA00023065"/>
    </source>
</evidence>
<evidence type="ECO:0000256" key="3">
    <source>
        <dbReference type="ARBA" id="ARBA00023043"/>
    </source>
</evidence>
<keyword evidence="7" id="KW-0812">Transmembrane</keyword>
<sequence>MMIGEINYVDVFNNPASPLQYPEVTYMLLVAFLVIMSILIMNLLVGLAVDDIKAVQDQAMLEKLAMQTKVRQTLAMETFGKLYQSLKVLVIKSFFLIYVALGRLSLLHMKNRSTNKEGTAKKKENKPREVNR</sequence>
<proteinExistence type="predicted"/>
<keyword evidence="8" id="KW-0675">Receptor</keyword>
<name>A0A5B7ISD7_PORTR</name>
<evidence type="ECO:0000256" key="5">
    <source>
        <dbReference type="ARBA" id="ARBA00023180"/>
    </source>
</evidence>
<dbReference type="Proteomes" id="UP000324222">
    <property type="component" value="Unassembled WGS sequence"/>
</dbReference>
<keyword evidence="5" id="KW-0325">Glycoprotein</keyword>
<keyword evidence="2" id="KW-0677">Repeat</keyword>
<gene>
    <name evidence="8" type="primary">Trpa1_0</name>
    <name evidence="8" type="ORF">E2C01_081629</name>
</gene>
<keyword evidence="6" id="KW-0407">Ion channel</keyword>
<evidence type="ECO:0000256" key="1">
    <source>
        <dbReference type="ARBA" id="ARBA00022448"/>
    </source>
</evidence>
<dbReference type="PANTHER" id="PTHR47143">
    <property type="entry name" value="TRANSIENT RECEPTOR POTENTIAL CATION CHANNEL PROTEIN PAINLESS"/>
    <property type="match status" value="1"/>
</dbReference>
<feature type="transmembrane region" description="Helical" evidence="7">
    <location>
        <begin position="86"/>
        <end position="106"/>
    </location>
</feature>
<evidence type="ECO:0000313" key="8">
    <source>
        <dbReference type="EMBL" id="MPC86792.1"/>
    </source>
</evidence>
<comment type="caution">
    <text evidence="8">The sequence shown here is derived from an EMBL/GenBank/DDBJ whole genome shotgun (WGS) entry which is preliminary data.</text>
</comment>
<dbReference type="GO" id="GO:0022857">
    <property type="term" value="F:transmembrane transporter activity"/>
    <property type="evidence" value="ECO:0007669"/>
    <property type="project" value="TreeGrafter"/>
</dbReference>
<keyword evidence="3" id="KW-0040">ANK repeat</keyword>
<keyword evidence="7" id="KW-1133">Transmembrane helix</keyword>
<accession>A0A5B7ISD7</accession>
<keyword evidence="4" id="KW-0406">Ion transport</keyword>
<organism evidence="8 9">
    <name type="scientific">Portunus trituberculatus</name>
    <name type="common">Swimming crab</name>
    <name type="synonym">Neptunus trituberculatus</name>
    <dbReference type="NCBI Taxonomy" id="210409"/>
    <lineage>
        <taxon>Eukaryota</taxon>
        <taxon>Metazoa</taxon>
        <taxon>Ecdysozoa</taxon>
        <taxon>Arthropoda</taxon>
        <taxon>Crustacea</taxon>
        <taxon>Multicrustacea</taxon>
        <taxon>Malacostraca</taxon>
        <taxon>Eumalacostraca</taxon>
        <taxon>Eucarida</taxon>
        <taxon>Decapoda</taxon>
        <taxon>Pleocyemata</taxon>
        <taxon>Brachyura</taxon>
        <taxon>Eubrachyura</taxon>
        <taxon>Portunoidea</taxon>
        <taxon>Portunidae</taxon>
        <taxon>Portuninae</taxon>
        <taxon>Portunus</taxon>
    </lineage>
</organism>
<evidence type="ECO:0000256" key="2">
    <source>
        <dbReference type="ARBA" id="ARBA00022737"/>
    </source>
</evidence>
<dbReference type="AlphaFoldDB" id="A0A5B7ISD7"/>
<protein>
    <submittedName>
        <fullName evidence="8">Transient receptor potential cation channel subfamily A member 1</fullName>
    </submittedName>
</protein>
<dbReference type="EMBL" id="VSRR010072524">
    <property type="protein sequence ID" value="MPC86792.1"/>
    <property type="molecule type" value="Genomic_DNA"/>
</dbReference>
<keyword evidence="9" id="KW-1185">Reference proteome</keyword>
<dbReference type="GO" id="GO:1902495">
    <property type="term" value="C:transmembrane transporter complex"/>
    <property type="evidence" value="ECO:0007669"/>
    <property type="project" value="TreeGrafter"/>
</dbReference>
<dbReference type="OrthoDB" id="6352772at2759"/>
<dbReference type="InterPro" id="IPR052076">
    <property type="entry name" value="TRP_cation_channel"/>
</dbReference>
<dbReference type="PANTHER" id="PTHR47143:SF1">
    <property type="entry name" value="ION_TRANS DOMAIN-CONTAINING PROTEIN"/>
    <property type="match status" value="1"/>
</dbReference>
<keyword evidence="7" id="KW-0472">Membrane</keyword>
<reference evidence="8 9" key="1">
    <citation type="submission" date="2019-05" db="EMBL/GenBank/DDBJ databases">
        <title>Another draft genome of Portunus trituberculatus and its Hox gene families provides insights of decapod evolution.</title>
        <authorList>
            <person name="Jeong J.-H."/>
            <person name="Song I."/>
            <person name="Kim S."/>
            <person name="Choi T."/>
            <person name="Kim D."/>
            <person name="Ryu S."/>
            <person name="Kim W."/>
        </authorList>
    </citation>
    <scope>NUCLEOTIDE SEQUENCE [LARGE SCALE GENOMIC DNA]</scope>
    <source>
        <tissue evidence="8">Muscle</tissue>
    </source>
</reference>
<evidence type="ECO:0000256" key="6">
    <source>
        <dbReference type="ARBA" id="ARBA00023303"/>
    </source>
</evidence>